<dbReference type="Gene3D" id="1.10.8.710">
    <property type="match status" value="1"/>
</dbReference>
<dbReference type="GO" id="GO:0051959">
    <property type="term" value="F:dynein light intermediate chain binding"/>
    <property type="evidence" value="ECO:0007669"/>
    <property type="project" value="InterPro"/>
</dbReference>
<dbReference type="Pfam" id="PF03028">
    <property type="entry name" value="Dynein_heavy"/>
    <property type="match status" value="1"/>
</dbReference>
<sequence length="4643" mass="535503">MDDPRVEWMKHIVYKAFHLGDDDIFTDFLERDEYRNELALAKFLNDSPEEGYQTVLFYKTCFEDEVEETIKLKKEKSEGFSNDMNQPEFGETEKTSTNAEADKGDELRLEEQEKPADPNVLESDEKLEQESTAIILKRIWKTRLNMTTSVLPNDDYLEEYFYFIRVNQGYVPQPTNLEQAKKELVGHFELGYIRNDMLQLLEKLMKNIYEPLLISGRKFVHQMQRRYIKRYSRSQTNDEDTDTCNKKSEPPDMNVVESIEDRDEFLLVTHKFTQAMNTTLHQLKTDIVLDVPELELSTADEEIIRDPVQYKAIESTVVGWSYQIRQIIDSVVNKMPSTNNPLSLIDYWRDRHLILGALAEQFKRVAVLRILHLHRLGEGAGLVSEQEKLKVLYTEARDNVKFLALLDRHFKTLTFGTSFAVIGDTLEPLMQALHMVWVLSRYYNQDENMVSLLEPITAVIGKKVLEAVEIQTIFDQSPSQIIGHMMEAMELCSRWKSAYFTKRAEIEVKGRDARWEFDKKILFAQTDYIQSICADIREVASVLQAFSNIFGPELKSVTREPKRIDDVSQRVQELLLPFKKIDFEPHLIENKQLWAELMTRFREQVSGIETEARNFIDEAFQTLRSAETALSVWLKFRNIQTRDSIRELLKEKFCDILKQYEKEVWVISNLFDDGARIVPTSTKPPRARYAAPVSGAIKWERHLLSCIKRPMIRLLQLHETMQCEKGKSVRNLYMEVGKRMKNYEDQLFSNWKTCTANFVEQSLNQCILKPKAPVEMEHKPIAATSLTSRSSIDQSTFSQKSVALPRIDSDLLECEFFVNFPHELTIAAQESKELDLLGYKPPENVANIALKINAYLGQVEQLNRITKTYCQLVSSITPVEAVVLESHLRTLRRTLKPGWEVLNWKSLSVADYINEADESLNQFSAIYGVLEKTKEDIEGRLKEISEANLFPEPPPRPLNCQPATGALYTCKEYFALTSAERQNQFENLALKHISISPLLIKLEGTVMKTSTGEHPDMGAYYTYWEQRLFDLLYQMVIRNLQSYLSRVQHPNRPLFAVDLMLAGTDVVGNPQPAELYRLVIQELRDAVEITRLIVRWCRGSCKIAPGIKVDGTDELYRFTFYEEIAKSAEVADLVQQIARTYASHVDKMKRYQDSWRKHKSKFFPNKEAQVEKWTSKGRTAIEIHEKILEMEGKLAELCSVPGERLVGCIQLRLKELIHNVEEQSRKWTRAYAKQLHQVGHELLLNLGDEFKRQSEELEKCPTTLDELKALLKLIRDLRLGSLDVELQIRDIQERYRLLRFHQFAVPPDENAQMMGIMSSWNQLLDAAHIKEKSLGSVKRKFTKITEEEIRKFALVVEDLTRRFYEEGPGTKINDLDAGSAELSVFQTQVEEVERQRQELASAEKLFDLPITSYPQLLQIQTEMQGLTQLYAVYRAQKQARDEWAQTLWRELNIQRLQEGIEKHLKSLRQMPKAVRTHPIGRALYEHMKAFKDSLPLFMDLRHEALRERHWSELMRRTGQSFDINPDTFTLASVFAMELYEYQNQISEILSIAIKEMSIEKGVREVEEAWQNLRFTIVDYFKGDHKRGYLLGGIDDVVQMLDDNSVNLQSMASSRFVKPFLPTVEAWEKCLSQISEVLDIWLVVQRKWMYLEGIFVGGDIRAQLPEEAAQFDKIDKSFRKIMNETANSPSVKNSCLVPGRKGELFALSEGLERCQKSLNNYLDSKRNAFPRFFFISDDELLSILGSSEWECVQDHMIKMFDNIASLRFAKDTSKPGTVNIEVTAVISSEGEVMDFRGPQPVRGSVEQWMTTVEAEMKRTNRLITKEAVFYYRSSMSRVDWMFSYQGMVVLATNQIWWTWEIEDVFRKISGGHKNALKDYSEMLQKQLDEIVVKIRSPLSKNDRNKLTTVLTIDVHARDIVAEFVRDSVMDSQEFAWESQLRFYWHKSADELVIRQCTGEFYYGYEYMGLNGRLVITPLTDRIYLTLTQALSMYLGGAPAGPAGTGKTETIKDLAKALGLLCMVTNCGEGMDYKAVGKILSGLCQCGAWGCFDEFNRIEASVLSVISTQLKVIQTALINQAKRFLFEGVEITLNSRVGVFITMNPGYAGRTELPESVKALFRPVVVIVPDLQQICEIMLFSQGFLTAKILAKKMTTLYKLAREQLSKQYHYDFGLRALKSVLVMAGDLRRSAPQLSEEMVLMRALRDMNLPKFIFEDAPLFLALIQDLFPGLDCPRVRYENFNDAVELMLERKGYTPNVTQTDKVVQLYETMKTRHTTMVVGPTGGGKSVVIEALCDAQTHLGLTTKLYVLNPKDRSVVELYGLLDPNSRDWTDGLLSNIFREINKPTDKQERRYILFDGDVDALWVENMNSVMDDNRLLTLANGERIRLQAHCSLLFEVGDLQYASPATVSRCGMVFVDPKYLGYEPYWQRWVKFRHTKYERDILGELFTKYLLPLIDRIVNGVMDGKQVERLRRVVHLTDMNLLIQFCYLLECLLHVTEDTSFAHIEATFLFCLYFSVGGTLVEEEREKFDNYVKYLSSLPEPAEQESTQTPAKAGEMPIGEPSLFDYYFDSEKSVWIPWKNLVPEYIHDRNKKFNELLVPTKETVRVGWLLEKMVRISRPLLIVGETGTSKTAICQRFLRDLNQEKNLILVINFSFRTTSLDVQRNLEANVEKRSKDSYGPVSGKRLLIFIDDMNMPQVDTYGTQQPIALLKLLIERKGVYDRGKDLNWKRMQDIGYFAAMDRPDGGRSEVDPRFISLFSVLNVCSPSEDTLLLIYNSILSGHTAQFDIAVRESSNMITAMTIKLFSFVTVQLPPTPAKFHYIFNMRDLSRIYCGLCLMTVDRFSRKDQLVRLWLHEVHRVIMDRLISDSDQQMIKEYIHEQMTENCPNCMEYACVEPLLFGDYRNAMDESEMRIYEDLLDYENCRSICQEILENYNESVGSLRMVLFDDALSHLTRIERVIRMHGGHTLLVGVGGSGKSSLTRVAAYAAGYELFEIHLCRGYGEREFRDELKTLFMSLGMENKATVFMFTDQHVVEEGFLELINNLLTSGSVPALFADDERESIVAELRDEAVASGYATARESVWQYFIQKASGNLHMVLCMSPVGDTLRTRCRNFPGVVNNTTIDWFFPWPEQALYAVVEVFVSPEFQLVPDQHRKAITDQIVATHMSVHGYSAEFAQKLRRLTYVTPKHYLDFISTYKKLLEEKDNYTEGQIVRLQGGLRKLAEASVQLEELNAKLAVQRVAVTEKTKACETLLAEIASSSQLATEKKELAVTKGKEIEIQSKEIAVEKREAESALAEALPALEQARLALDELDKSDVTEIRSFAKPPKSVQVTSECICVFKGYKEISWKTAKAMMADTNFLYSLQTMDVDNITAKQSTIVKDYLEKSKVTVEEMRSVSKAGTGLLKFVVAVLGYCEVARDIKPKREKVARLEKNFMIAKRDLSRIDSEVTNLENELINLNRRYEEAMSERQKLQEETDLMERRLVAADKLINGLSSEEVRWRRDLEELKVKRVRLLGDCVLGAAFLSYVGAFSWEYRNRMVYNEWQTWLQDREVPLSQPFRLDDVLTNDVEVSKWNSEGLPPDELSVQNGILTVRASRFPLCIDPQEQAINWIRHKEEPFKLKTATFNDVDFLKQLELAIRYGIPFLFKDVDEYIDPVINDVLERNIKSDQNRRYVILGDKEVDYDPNFRLYLVTKLANPQYGPDVFGRSMVINYTVTMKGLEDQLLSVIVKSERCELEEQRETLIRETSQNKKLLKDLEDSLLRELATSTGNMLDNVDLVDTLEETKAKATEVTEKLELGAKTAVDIDQLRDAYRPAAKRGAILFFVLSELATINTMYQYSLAAYLDVFQNSLRRSMPDGVLKRRLVNIIDMLTRNVYTYACTGIFERHKLLFSFQMTSKLEQDAERALTSEMDFFIKGNIAVERTKQEKPVDWLPDSSWQDLVRLMELLPQPFESLEHDIREHQDMWKTWYCEETPENSPIPGRYESTISDFQRLCLLRCFRIDRVYQAISLYVIKMMGETFVTPPILSFTSIYEQSTPTSPIVFILSPGSDPTGDLVKFAERMNMDPTYIKFLSMGQGQEKNAQSLLELSVSRGYWLMLQNCHLLVKWLHVLEKNLENLTKPHPDFRLWLTTEPCDAFPIGILQRSLKVVTEPPNGLRQNLRSTYHKIPQSAMNDCSHPAFPALVYVLAFFHAVVQERRKYGKIGWNIPYDFNESDFRVCKNILATYLQKAHNEGDTKIPWDSLKYLIGEVMYGGRAIDDFDRRILKTYMDEYFGDFIFDTFQPFHFYMNQTVDYLIPVATQRDEFMTYIESLPLSNSPEVFGLHANAEIGYYTGAAKEIWSKLIELQPQTSSESSSASRDEFISQVAKGILQNIPEPYDKEAIRKKLGTEIPPTTVVLLQELERINFLITKMRISLRTLKRALDGEVGMSAELDDLARSLLNGQLPQMWRRLTPATLKSLADWIIHFRERIKQYDKWVEKGEPNVIWLSGLHIPESYLMALVQTTCRRNGWPLDRSTLYTSVTSYEDPTEVQERAHQGCFVRGLFLEGASWDLQQECLIRQLPKQLIQPLPVLRITAIEAHRLKLQNTFRTPVYVTSDRRNAMGVGFVFEADLKTDIHPSHWVLQGVCLTLNTD</sequence>
<dbReference type="EMBL" id="JXXN02001722">
    <property type="protein sequence ID" value="THD24212.1"/>
    <property type="molecule type" value="Genomic_DNA"/>
</dbReference>
<dbReference type="InterPro" id="IPR004273">
    <property type="entry name" value="Dynein_heavy_D6_P-loop"/>
</dbReference>
<dbReference type="FunFam" id="3.10.490.20:FF:000006">
    <property type="entry name" value="Dynein axonemal heavy chain 10"/>
    <property type="match status" value="1"/>
</dbReference>
<dbReference type="Gene3D" id="1.20.920.20">
    <property type="match status" value="1"/>
</dbReference>
<dbReference type="Gene3D" id="6.10.140.1060">
    <property type="match status" value="1"/>
</dbReference>
<dbReference type="FunFam" id="3.40.50.300:FF:001855">
    <property type="entry name" value="Dynein axonemal heavy chain 10"/>
    <property type="match status" value="1"/>
</dbReference>
<dbReference type="Gene3D" id="1.20.920.30">
    <property type="match status" value="1"/>
</dbReference>
<dbReference type="GO" id="GO:0005858">
    <property type="term" value="C:axonemal dynein complex"/>
    <property type="evidence" value="ECO:0007669"/>
    <property type="project" value="UniProtKB-ARBA"/>
</dbReference>
<reference evidence="19" key="1">
    <citation type="submission" date="2019-03" db="EMBL/GenBank/DDBJ databases">
        <title>Improved annotation for the trematode Fasciola hepatica.</title>
        <authorList>
            <person name="Choi Y.-J."/>
            <person name="Martin J."/>
            <person name="Mitreva M."/>
        </authorList>
    </citation>
    <scope>NUCLEOTIDE SEQUENCE [LARGE SCALE GENOMIC DNA]</scope>
</reference>
<keyword evidence="11 16" id="KW-0175">Coiled coil</keyword>
<dbReference type="InterPro" id="IPR043157">
    <property type="entry name" value="Dynein_AAA1S"/>
</dbReference>
<evidence type="ECO:0000256" key="13">
    <source>
        <dbReference type="ARBA" id="ARBA00023175"/>
    </source>
</evidence>
<dbReference type="Pfam" id="PF08385">
    <property type="entry name" value="DHC_N1"/>
    <property type="match status" value="1"/>
</dbReference>
<evidence type="ECO:0000259" key="18">
    <source>
        <dbReference type="SMART" id="SM00382"/>
    </source>
</evidence>
<dbReference type="FunFam" id="1.10.8.720:FF:000005">
    <property type="entry name" value="Dynein axonemal heavy chain 10"/>
    <property type="match status" value="1"/>
</dbReference>
<dbReference type="Pfam" id="PF25007">
    <property type="entry name" value="DYH2-5-8_CC"/>
    <property type="match status" value="1"/>
</dbReference>
<dbReference type="FunFam" id="3.40.50.300:FF:000049">
    <property type="entry name" value="Dynein, axonemal, heavy chain 5"/>
    <property type="match status" value="1"/>
</dbReference>
<dbReference type="InterPro" id="IPR026983">
    <property type="entry name" value="DHC"/>
</dbReference>
<keyword evidence="14" id="KW-0206">Cytoskeleton</keyword>
<dbReference type="FunFam" id="3.40.50.300:FF:000153">
    <property type="entry name" value="Dynein axonemal heavy chain 1"/>
    <property type="match status" value="1"/>
</dbReference>
<feature type="region of interest" description="Disordered" evidence="17">
    <location>
        <begin position="77"/>
        <end position="124"/>
    </location>
</feature>
<feature type="domain" description="AAA+ ATPase" evidence="18">
    <location>
        <begin position="1993"/>
        <end position="2129"/>
    </location>
</feature>
<dbReference type="FunFam" id="1.10.8.1220:FF:000001">
    <property type="entry name" value="Dynein axonemal heavy chain 5"/>
    <property type="match status" value="1"/>
</dbReference>
<feature type="domain" description="AAA+ ATPase" evidence="18">
    <location>
        <begin position="2618"/>
        <end position="2796"/>
    </location>
</feature>
<dbReference type="Pfam" id="PF18199">
    <property type="entry name" value="Dynein_C"/>
    <property type="match status" value="1"/>
</dbReference>
<dbReference type="FunFam" id="3.40.50.300:FF:002141">
    <property type="entry name" value="Dynein heavy chain"/>
    <property type="match status" value="1"/>
</dbReference>
<dbReference type="InterPro" id="IPR043160">
    <property type="entry name" value="Dynein_C_barrel"/>
</dbReference>
<evidence type="ECO:0000256" key="14">
    <source>
        <dbReference type="ARBA" id="ARBA00023212"/>
    </source>
</evidence>
<evidence type="ECO:0000256" key="12">
    <source>
        <dbReference type="ARBA" id="ARBA00023069"/>
    </source>
</evidence>
<dbReference type="Pfam" id="PF12774">
    <property type="entry name" value="AAA_6"/>
    <property type="match status" value="1"/>
</dbReference>
<dbReference type="FunFam" id="1.10.8.710:FF:000002">
    <property type="entry name" value="dynein heavy chain 17, axonemal"/>
    <property type="match status" value="1"/>
</dbReference>
<dbReference type="PANTHER" id="PTHR22878">
    <property type="entry name" value="DYNEIN HEAVY CHAIN 6, AXONEMAL-LIKE-RELATED"/>
    <property type="match status" value="1"/>
</dbReference>
<dbReference type="InterPro" id="IPR056759">
    <property type="entry name" value="DYH2-5-8_CC"/>
</dbReference>
<evidence type="ECO:0000256" key="7">
    <source>
        <dbReference type="ARBA" id="ARBA00022741"/>
    </source>
</evidence>
<comment type="subcellular location">
    <subcellularLocation>
        <location evidence="1">Cell projection</location>
        <location evidence="1">Cilium</location>
        <location evidence="1">Flagellum</location>
    </subcellularLocation>
    <subcellularLocation>
        <location evidence="2">Cytoplasm</location>
        <location evidence="2">Cytoskeleton</location>
        <location evidence="2">Cilium axoneme</location>
    </subcellularLocation>
</comment>
<dbReference type="Gene3D" id="3.10.490.20">
    <property type="match status" value="1"/>
</dbReference>
<organism evidence="19 20">
    <name type="scientific">Fasciola hepatica</name>
    <name type="common">Liver fluke</name>
    <dbReference type="NCBI Taxonomy" id="6192"/>
    <lineage>
        <taxon>Eukaryota</taxon>
        <taxon>Metazoa</taxon>
        <taxon>Spiralia</taxon>
        <taxon>Lophotrochozoa</taxon>
        <taxon>Platyhelminthes</taxon>
        <taxon>Trematoda</taxon>
        <taxon>Digenea</taxon>
        <taxon>Plagiorchiida</taxon>
        <taxon>Echinostomata</taxon>
        <taxon>Echinostomatoidea</taxon>
        <taxon>Fasciolidae</taxon>
        <taxon>Fasciola</taxon>
    </lineage>
</organism>
<dbReference type="FunFam" id="1.20.920.20:FF:000008">
    <property type="entry name" value="Dynein heavy chain 10, axonemal"/>
    <property type="match status" value="1"/>
</dbReference>
<protein>
    <submittedName>
        <fullName evidence="19">Dynein heavy chain 10 axonemal</fullName>
    </submittedName>
</protein>
<dbReference type="FunFam" id="1.20.920.30:FF:000007">
    <property type="entry name" value="Dynein axonemal heavy chain 10"/>
    <property type="match status" value="1"/>
</dbReference>
<dbReference type="Proteomes" id="UP000230066">
    <property type="component" value="Unassembled WGS sequence"/>
</dbReference>
<dbReference type="GO" id="GO:0045505">
    <property type="term" value="F:dynein intermediate chain binding"/>
    <property type="evidence" value="ECO:0007669"/>
    <property type="project" value="InterPro"/>
</dbReference>
<dbReference type="GO" id="GO:0005874">
    <property type="term" value="C:microtubule"/>
    <property type="evidence" value="ECO:0007669"/>
    <property type="project" value="UniProtKB-KW"/>
</dbReference>
<keyword evidence="4" id="KW-0963">Cytoplasm</keyword>
<dbReference type="SMART" id="SM00382">
    <property type="entry name" value="AAA"/>
    <property type="match status" value="3"/>
</dbReference>
<dbReference type="GO" id="GO:0007018">
    <property type="term" value="P:microtubule-based movement"/>
    <property type="evidence" value="ECO:0007669"/>
    <property type="project" value="InterPro"/>
</dbReference>
<evidence type="ECO:0000256" key="9">
    <source>
        <dbReference type="ARBA" id="ARBA00022846"/>
    </source>
</evidence>
<dbReference type="Gene3D" id="1.20.58.1120">
    <property type="match status" value="1"/>
</dbReference>
<dbReference type="Pfam" id="PF12775">
    <property type="entry name" value="AAA_7"/>
    <property type="match status" value="1"/>
</dbReference>
<dbReference type="InterPro" id="IPR041658">
    <property type="entry name" value="AAA_lid_11"/>
</dbReference>
<feature type="compositionally biased region" description="Basic and acidic residues" evidence="17">
    <location>
        <begin position="100"/>
        <end position="116"/>
    </location>
</feature>
<gene>
    <name evidence="19" type="ORF">D915_005142</name>
</gene>
<dbReference type="InterPro" id="IPR035699">
    <property type="entry name" value="AAA_6"/>
</dbReference>
<dbReference type="InterPro" id="IPR024743">
    <property type="entry name" value="Dynein_HC_stalk"/>
</dbReference>
<dbReference type="InterPro" id="IPR035706">
    <property type="entry name" value="AAA_9"/>
</dbReference>
<dbReference type="Pfam" id="PF08393">
    <property type="entry name" value="DHC_N2"/>
    <property type="match status" value="1"/>
</dbReference>
<evidence type="ECO:0000256" key="5">
    <source>
        <dbReference type="ARBA" id="ARBA00022701"/>
    </source>
</evidence>
<evidence type="ECO:0000256" key="15">
    <source>
        <dbReference type="ARBA" id="ARBA00023273"/>
    </source>
</evidence>
<dbReference type="Pfam" id="PF12781">
    <property type="entry name" value="AAA_9"/>
    <property type="match status" value="1"/>
</dbReference>
<keyword evidence="8" id="KW-0067">ATP-binding</keyword>
<dbReference type="InterPro" id="IPR041589">
    <property type="entry name" value="DNAH3_AAA_lid_1"/>
</dbReference>
<evidence type="ECO:0000256" key="11">
    <source>
        <dbReference type="ARBA" id="ARBA00023054"/>
    </source>
</evidence>
<dbReference type="InterPro" id="IPR024317">
    <property type="entry name" value="Dynein_heavy_chain_D4_dom"/>
</dbReference>
<dbReference type="InterPro" id="IPR041466">
    <property type="entry name" value="Dynein_AAA5_ext"/>
</dbReference>
<dbReference type="FunFam" id="1.20.58.1120:FF:000008">
    <property type="entry name" value="Dynein heavy chain 10, axonemal"/>
    <property type="match status" value="1"/>
</dbReference>
<dbReference type="GO" id="GO:0005524">
    <property type="term" value="F:ATP binding"/>
    <property type="evidence" value="ECO:0007669"/>
    <property type="project" value="UniProtKB-KW"/>
</dbReference>
<evidence type="ECO:0000256" key="6">
    <source>
        <dbReference type="ARBA" id="ARBA00022737"/>
    </source>
</evidence>
<comment type="caution">
    <text evidence="19">The sequence shown here is derived from an EMBL/GenBank/DDBJ whole genome shotgun (WGS) entry which is preliminary data.</text>
</comment>
<dbReference type="InterPro" id="IPR042222">
    <property type="entry name" value="Dynein_2_N"/>
</dbReference>
<dbReference type="Pfam" id="PF12777">
    <property type="entry name" value="MT"/>
    <property type="match status" value="1"/>
</dbReference>
<dbReference type="InterPro" id="IPR042228">
    <property type="entry name" value="Dynein_linker_3"/>
</dbReference>
<dbReference type="Gene3D" id="1.10.472.130">
    <property type="match status" value="1"/>
</dbReference>
<dbReference type="InterPro" id="IPR041228">
    <property type="entry name" value="Dynein_C"/>
</dbReference>
<evidence type="ECO:0000256" key="2">
    <source>
        <dbReference type="ARBA" id="ARBA00004430"/>
    </source>
</evidence>
<evidence type="ECO:0000256" key="1">
    <source>
        <dbReference type="ARBA" id="ARBA00004230"/>
    </source>
</evidence>
<evidence type="ECO:0000256" key="4">
    <source>
        <dbReference type="ARBA" id="ARBA00022490"/>
    </source>
</evidence>
<dbReference type="GO" id="GO:0097729">
    <property type="term" value="C:9+2 motile cilium"/>
    <property type="evidence" value="ECO:0007669"/>
    <property type="project" value="UniProtKB-ARBA"/>
</dbReference>
<keyword evidence="9" id="KW-0282">Flagellum</keyword>
<feature type="coiled-coil region" evidence="16">
    <location>
        <begin position="3219"/>
        <end position="3246"/>
    </location>
</feature>
<evidence type="ECO:0000256" key="10">
    <source>
        <dbReference type="ARBA" id="ARBA00023017"/>
    </source>
</evidence>
<keyword evidence="5" id="KW-0493">Microtubule</keyword>
<dbReference type="Gene3D" id="3.20.180.20">
    <property type="entry name" value="Dynein heavy chain, N-terminal domain 2"/>
    <property type="match status" value="1"/>
</dbReference>
<dbReference type="GO" id="GO:0008017">
    <property type="term" value="F:microtubule binding"/>
    <property type="evidence" value="ECO:0007669"/>
    <property type="project" value="UniProtKB-ARBA"/>
</dbReference>
<dbReference type="Pfam" id="PF17857">
    <property type="entry name" value="AAA_lid_1"/>
    <property type="match status" value="1"/>
</dbReference>
<keyword evidence="15" id="KW-0966">Cell projection</keyword>
<dbReference type="InterPro" id="IPR003593">
    <property type="entry name" value="AAA+_ATPase"/>
</dbReference>
<keyword evidence="13" id="KW-0505">Motor protein</keyword>
<dbReference type="SUPFAM" id="SSF52540">
    <property type="entry name" value="P-loop containing nucleoside triphosphate hydrolases"/>
    <property type="match status" value="4"/>
</dbReference>
<dbReference type="InterPro" id="IPR013594">
    <property type="entry name" value="Dynein_heavy_tail"/>
</dbReference>
<dbReference type="Pfam" id="PF18198">
    <property type="entry name" value="AAA_lid_11"/>
    <property type="match status" value="1"/>
</dbReference>
<dbReference type="FunFam" id="1.20.140.100:FF:000001">
    <property type="entry name" value="dynein heavy chain 17, axonemal"/>
    <property type="match status" value="1"/>
</dbReference>
<proteinExistence type="inferred from homology"/>
<keyword evidence="20" id="KW-1185">Reference proteome</keyword>
<dbReference type="Gene3D" id="1.10.8.720">
    <property type="entry name" value="Region D6 of dynein motor"/>
    <property type="match status" value="1"/>
</dbReference>
<dbReference type="Gene3D" id="3.40.50.300">
    <property type="entry name" value="P-loop containing nucleotide triphosphate hydrolases"/>
    <property type="match status" value="5"/>
</dbReference>
<feature type="region of interest" description="Disordered" evidence="17">
    <location>
        <begin position="232"/>
        <end position="252"/>
    </location>
</feature>
<feature type="coiled-coil region" evidence="16">
    <location>
        <begin position="3440"/>
        <end position="3495"/>
    </location>
</feature>
<dbReference type="FunFam" id="1.10.287.2620:FF:000002">
    <property type="entry name" value="Dynein heavy chain 2, axonemal"/>
    <property type="match status" value="1"/>
</dbReference>
<dbReference type="GO" id="GO:0008569">
    <property type="term" value="F:minus-end-directed microtubule motor activity"/>
    <property type="evidence" value="ECO:0007669"/>
    <property type="project" value="InterPro"/>
</dbReference>
<keyword evidence="10" id="KW-0243">Dynein</keyword>
<evidence type="ECO:0000313" key="19">
    <source>
        <dbReference type="EMBL" id="THD24212.1"/>
    </source>
</evidence>
<evidence type="ECO:0000256" key="8">
    <source>
        <dbReference type="ARBA" id="ARBA00022840"/>
    </source>
</evidence>
<dbReference type="Gene3D" id="1.10.287.2620">
    <property type="match status" value="1"/>
</dbReference>
<evidence type="ECO:0000256" key="17">
    <source>
        <dbReference type="SAM" id="MobiDB-lite"/>
    </source>
</evidence>
<dbReference type="Gene3D" id="1.20.1270.280">
    <property type="match status" value="1"/>
</dbReference>
<dbReference type="Gene3D" id="1.10.8.1220">
    <property type="match status" value="1"/>
</dbReference>
<name>A0A4E0RYW2_FASHE</name>
<keyword evidence="12" id="KW-0969">Cilium</keyword>
<dbReference type="FunFam" id="1.20.1270.280:FF:000005">
    <property type="entry name" value="Dynein axonemal heavy chain 10"/>
    <property type="match status" value="1"/>
</dbReference>
<keyword evidence="7" id="KW-0547">Nucleotide-binding</keyword>
<dbReference type="InterPro" id="IPR013602">
    <property type="entry name" value="Dynein_heavy_linker"/>
</dbReference>
<dbReference type="Gene3D" id="1.20.140.100">
    <property type="entry name" value="Dynein heavy chain, N-terminal domain 2"/>
    <property type="match status" value="1"/>
</dbReference>
<evidence type="ECO:0000313" key="20">
    <source>
        <dbReference type="Proteomes" id="UP000230066"/>
    </source>
</evidence>
<keyword evidence="6" id="KW-0677">Repeat</keyword>
<dbReference type="Pfam" id="PF17852">
    <property type="entry name" value="Dynein_AAA_lid"/>
    <property type="match status" value="1"/>
</dbReference>
<evidence type="ECO:0000256" key="16">
    <source>
        <dbReference type="SAM" id="Coils"/>
    </source>
</evidence>
<feature type="domain" description="AAA+ ATPase" evidence="18">
    <location>
        <begin position="2272"/>
        <end position="2420"/>
    </location>
</feature>
<dbReference type="PANTHER" id="PTHR22878:SF63">
    <property type="entry name" value="DYNEIN AXONEMAL HEAVY CHAIN 10"/>
    <property type="match status" value="1"/>
</dbReference>
<dbReference type="InterPro" id="IPR027417">
    <property type="entry name" value="P-loop_NTPase"/>
</dbReference>
<dbReference type="FunFam" id="3.20.180.20:FF:000001">
    <property type="entry name" value="Dynein axonemal heavy chain 5"/>
    <property type="match status" value="1"/>
</dbReference>
<dbReference type="InterPro" id="IPR042219">
    <property type="entry name" value="AAA_lid_11_sf"/>
</dbReference>
<comment type="similarity">
    <text evidence="3">Belongs to the dynein heavy chain family.</text>
</comment>
<dbReference type="FunFam" id="3.40.50.300:FF:000044">
    <property type="entry name" value="Dynein heavy chain 5, axonemal"/>
    <property type="match status" value="1"/>
</dbReference>
<evidence type="ECO:0000256" key="3">
    <source>
        <dbReference type="ARBA" id="ARBA00008887"/>
    </source>
</evidence>
<accession>A0A4E0RYW2</accession>
<dbReference type="Pfam" id="PF12780">
    <property type="entry name" value="AAA_8"/>
    <property type="match status" value="1"/>
</dbReference>